<evidence type="ECO:0000313" key="1">
    <source>
        <dbReference type="EMBL" id="BBB00593.1"/>
    </source>
</evidence>
<dbReference type="EMBL" id="AP018365">
    <property type="protein sequence ID" value="BBB00646.1"/>
    <property type="molecule type" value="Genomic_DNA"/>
</dbReference>
<proteinExistence type="predicted"/>
<accession>A0A7U3UXF2</accession>
<reference evidence="1 3" key="4">
    <citation type="journal article" date="2020" name="Sci. Rep.">
        <title>beta-carboline chemical signals induce reveromycin production through a LuxR family regulator in Streptomyces sp. SN-593.</title>
        <authorList>
            <person name="Panthee S."/>
            <person name="Kito N."/>
            <person name="Hayashi T."/>
            <person name="Shimizu T."/>
            <person name="Ishikawa J."/>
            <person name="Hamamoto H."/>
            <person name="Osada H."/>
            <person name="Takahashi S."/>
        </authorList>
    </citation>
    <scope>NUCLEOTIDE SEQUENCE [LARGE SCALE GENOMIC DNA]</scope>
    <source>
        <strain evidence="1 3">SN-593</strain>
    </source>
</reference>
<reference evidence="1 3" key="3">
    <citation type="journal article" date="2011" name="Nat. Chem. Biol.">
        <title>Reveromycin A biosynthesis uses RevG and RevJ for stereospecific spiroacetal formation.</title>
        <authorList>
            <person name="Takahashi S."/>
            <person name="Toyoda A."/>
            <person name="Sekiyama Y."/>
            <person name="Takagi H."/>
            <person name="Nogawa T."/>
            <person name="Uramoto M."/>
            <person name="Suzuki R."/>
            <person name="Koshino H."/>
            <person name="Kumano T."/>
            <person name="Panthee S."/>
            <person name="Dairi T."/>
            <person name="Ishikawa J."/>
            <person name="Ikeda H."/>
            <person name="Sakaki Y."/>
            <person name="Osada H."/>
        </authorList>
    </citation>
    <scope>NUCLEOTIDE SEQUENCE [LARGE SCALE GENOMIC DNA]</scope>
    <source>
        <strain evidence="1 3">SN-593</strain>
    </source>
</reference>
<keyword evidence="3" id="KW-1185">Reference proteome</keyword>
<reference evidence="1 3" key="1">
    <citation type="journal article" date="2010" name="J. Bacteriol.">
        <title>Biochemical characterization of a novel indole prenyltransferase from Streptomyces sp. SN-593.</title>
        <authorList>
            <person name="Takahashi S."/>
            <person name="Takagi H."/>
            <person name="Toyoda A."/>
            <person name="Uramoto M."/>
            <person name="Nogawa T."/>
            <person name="Ueki M."/>
            <person name="Sakaki Y."/>
            <person name="Osada H."/>
        </authorList>
    </citation>
    <scope>NUCLEOTIDE SEQUENCE [LARGE SCALE GENOMIC DNA]</scope>
    <source>
        <strain evidence="1 3">SN-593</strain>
    </source>
</reference>
<gene>
    <name evidence="2" type="ORF">RVR_10592</name>
    <name evidence="1" type="ORF">RVR_7728</name>
</gene>
<protein>
    <submittedName>
        <fullName evidence="1">Uncharacterized protein</fullName>
    </submittedName>
</protein>
<dbReference type="KEGG" id="arev:RVR_10592"/>
<organism evidence="1 3">
    <name type="scientific">Actinacidiphila reveromycinica</name>
    <dbReference type="NCBI Taxonomy" id="659352"/>
    <lineage>
        <taxon>Bacteria</taxon>
        <taxon>Bacillati</taxon>
        <taxon>Actinomycetota</taxon>
        <taxon>Actinomycetes</taxon>
        <taxon>Kitasatosporales</taxon>
        <taxon>Streptomycetaceae</taxon>
        <taxon>Actinacidiphila</taxon>
    </lineage>
</organism>
<dbReference type="RefSeq" id="WP_202236570.1">
    <property type="nucleotide sequence ID" value="NZ_AP018365.1"/>
</dbReference>
<dbReference type="KEGG" id="arev:RVR_7728"/>
<dbReference type="AlphaFoldDB" id="A0A7U3UXF2"/>
<name>A0A7U3UXF2_9ACTN</name>
<reference evidence="1 3" key="2">
    <citation type="journal article" date="2011" name="J. Antibiot.">
        <title>Furaquinocins I and J: novel polyketide isoprenoid hybrid compounds from Streptomyces reveromyceticus SN-593.</title>
        <authorList>
            <person name="Panthee S."/>
            <person name="Takahashi S."/>
            <person name="Takagi H."/>
            <person name="Nogawa T."/>
            <person name="Oowada E."/>
            <person name="Uramoto M."/>
            <person name="Osada H."/>
        </authorList>
    </citation>
    <scope>NUCLEOTIDE SEQUENCE [LARGE SCALE GENOMIC DNA]</scope>
    <source>
        <strain evidence="1 3">SN-593</strain>
    </source>
</reference>
<sequence length="272" mass="29668">MTPTDPTATATAPLSETVSCYSPAHAYATIAVQPHEVELGDVVDHTDGLVVVTEITRRRATWTLGGYNPALPARVPHPVHGFPNPVDRPLLTRDVRAQPRIRVRRPAAAWARLPGHTKKVTSRNPIRSGCYTLIDGYDVACSCGWSAAEPARSKYSANEAVLRHRAEAIADQTHQQTGLRDIERVEAELGDVLPWRWDHGAQANLRGLTTTQAVARLTPWAVALGVEIEHMAAGHDGLRSPYFLWVDSRPARAEGRPGLDIRAYPVDGPPCG</sequence>
<dbReference type="EMBL" id="AP018365">
    <property type="protein sequence ID" value="BBB00593.1"/>
    <property type="molecule type" value="Genomic_DNA"/>
</dbReference>
<evidence type="ECO:0000313" key="2">
    <source>
        <dbReference type="EMBL" id="BBB00646.1"/>
    </source>
</evidence>
<evidence type="ECO:0000313" key="3">
    <source>
        <dbReference type="Proteomes" id="UP000595703"/>
    </source>
</evidence>
<dbReference type="Proteomes" id="UP000595703">
    <property type="component" value="Chromosome"/>
</dbReference>